<organism evidence="1 2">
    <name type="scientific">Polyplax serrata</name>
    <name type="common">Common mouse louse</name>
    <dbReference type="NCBI Taxonomy" id="468196"/>
    <lineage>
        <taxon>Eukaryota</taxon>
        <taxon>Metazoa</taxon>
        <taxon>Ecdysozoa</taxon>
        <taxon>Arthropoda</taxon>
        <taxon>Hexapoda</taxon>
        <taxon>Insecta</taxon>
        <taxon>Pterygota</taxon>
        <taxon>Neoptera</taxon>
        <taxon>Paraneoptera</taxon>
        <taxon>Psocodea</taxon>
        <taxon>Troctomorpha</taxon>
        <taxon>Phthiraptera</taxon>
        <taxon>Anoplura</taxon>
        <taxon>Polyplacidae</taxon>
        <taxon>Polyplax</taxon>
    </lineage>
</organism>
<gene>
    <name evidence="1" type="ORF">RUM43_012172</name>
</gene>
<evidence type="ECO:0000313" key="2">
    <source>
        <dbReference type="Proteomes" id="UP001372834"/>
    </source>
</evidence>
<sequence length="63" mass="7473">MPIQLYQPKQVFGQFVMSKREDEEEDENDEKEIYLIRMEIVKKCRSARTPSRLLNGFPGWIPG</sequence>
<name>A0AAN8NK78_POLSC</name>
<protein>
    <submittedName>
        <fullName evidence="1">Uncharacterized protein</fullName>
    </submittedName>
</protein>
<dbReference type="AlphaFoldDB" id="A0AAN8NK78"/>
<evidence type="ECO:0000313" key="1">
    <source>
        <dbReference type="EMBL" id="KAK6619415.1"/>
    </source>
</evidence>
<proteinExistence type="predicted"/>
<dbReference type="EMBL" id="JAWJWE010000040">
    <property type="protein sequence ID" value="KAK6619415.1"/>
    <property type="molecule type" value="Genomic_DNA"/>
</dbReference>
<reference evidence="1 2" key="1">
    <citation type="submission" date="2023-10" db="EMBL/GenBank/DDBJ databases">
        <title>Genomes of two closely related lineages of the louse Polyplax serrata with different host specificities.</title>
        <authorList>
            <person name="Martinu J."/>
            <person name="Tarabai H."/>
            <person name="Stefka J."/>
            <person name="Hypsa V."/>
        </authorList>
    </citation>
    <scope>NUCLEOTIDE SEQUENCE [LARGE SCALE GENOMIC DNA]</scope>
    <source>
        <strain evidence="1">HR10_N</strain>
    </source>
</reference>
<dbReference type="Proteomes" id="UP001372834">
    <property type="component" value="Unassembled WGS sequence"/>
</dbReference>
<accession>A0AAN8NK78</accession>
<comment type="caution">
    <text evidence="1">The sequence shown here is derived from an EMBL/GenBank/DDBJ whole genome shotgun (WGS) entry which is preliminary data.</text>
</comment>